<accession>Q9SPW3</accession>
<organism evidence="2">
    <name type="scientific">Nicotiana alata</name>
    <name type="common">Winged tobacco</name>
    <name type="synonym">Persian tobacco</name>
    <dbReference type="NCBI Taxonomy" id="4087"/>
    <lineage>
        <taxon>Eukaryota</taxon>
        <taxon>Viridiplantae</taxon>
        <taxon>Streptophyta</taxon>
        <taxon>Embryophyta</taxon>
        <taxon>Tracheophyta</taxon>
        <taxon>Spermatophyta</taxon>
        <taxon>Magnoliopsida</taxon>
        <taxon>eudicotyledons</taxon>
        <taxon>Gunneridae</taxon>
        <taxon>Pentapetalae</taxon>
        <taxon>asterids</taxon>
        <taxon>lamiids</taxon>
        <taxon>Solanales</taxon>
        <taxon>Solanaceae</taxon>
        <taxon>Nicotianoideae</taxon>
        <taxon>Nicotianeae</taxon>
        <taxon>Nicotiana</taxon>
    </lineage>
</organism>
<dbReference type="EMBL" id="AF128405">
    <property type="protein sequence ID" value="AAF08361.1"/>
    <property type="molecule type" value="mRNA"/>
</dbReference>
<feature type="chain" id="PRO_5004333524" evidence="1">
    <location>
        <begin position="24"/>
        <end position="101"/>
    </location>
</feature>
<sequence>MALKANVLILSLVLLIISSEVIARDMVDPSISLLEPNNDKKTNGMNDATLQKIGGKVGMFFDFMCAACKCQKGNNDNNDNDNDNDNDNNNNNDIVCQTVCC</sequence>
<dbReference type="AlphaFoldDB" id="Q9SPW3"/>
<protein>
    <submittedName>
        <fullName evidence="2">HT-protein</fullName>
    </submittedName>
</protein>
<proteinExistence type="evidence at transcript level"/>
<keyword evidence="1" id="KW-0732">Signal</keyword>
<reference evidence="2" key="2">
    <citation type="submission" date="2018-01" db="EMBL/GenBank/DDBJ databases">
        <authorList>
            <person name="Gaut B.S."/>
            <person name="Morton B.R."/>
            <person name="Clegg M.T."/>
            <person name="Duvall M.R."/>
        </authorList>
    </citation>
    <scope>NUCLEOTIDE SEQUENCE</scope>
    <source>
        <strain evidence="2">Breakthrough</strain>
    </source>
</reference>
<evidence type="ECO:0000313" key="2">
    <source>
        <dbReference type="EMBL" id="AAF08361.1"/>
    </source>
</evidence>
<evidence type="ECO:0000256" key="1">
    <source>
        <dbReference type="SAM" id="SignalP"/>
    </source>
</evidence>
<name>Q9SPW3_NICAL</name>
<reference evidence="2" key="1">
    <citation type="journal article" date="1999" name="Proc. Natl. Acad. Sci. U.S.A.">
        <title>A small asparagine-rich protein required for S-allele-specific pollen rejection in Nicotiana.</title>
        <authorList>
            <person name="McClure B."/>
            <person name="Mou B."/>
            <person name="Canevascini S."/>
            <person name="Bernatzky R."/>
        </authorList>
    </citation>
    <scope>NUCLEOTIDE SEQUENCE</scope>
    <source>
        <strain evidence="2">Breakthrough</strain>
    </source>
</reference>
<feature type="signal peptide" evidence="1">
    <location>
        <begin position="1"/>
        <end position="23"/>
    </location>
</feature>